<dbReference type="Pfam" id="PF00928">
    <property type="entry name" value="Adap_comp_sub"/>
    <property type="match status" value="1"/>
</dbReference>
<keyword evidence="5" id="KW-0472">Membrane</keyword>
<evidence type="ECO:0000256" key="2">
    <source>
        <dbReference type="ARBA" id="ARBA00005324"/>
    </source>
</evidence>
<evidence type="ECO:0000256" key="5">
    <source>
        <dbReference type="ARBA" id="ARBA00023136"/>
    </source>
</evidence>
<name>A0ABQ9U0Q9_SAGOE</name>
<comment type="similarity">
    <text evidence="2 6">Belongs to the adaptor complexes medium subunit family.</text>
</comment>
<evidence type="ECO:0000313" key="9">
    <source>
        <dbReference type="EMBL" id="KAK2090644.1"/>
    </source>
</evidence>
<accession>A0ABQ9U0Q9</accession>
<protein>
    <submittedName>
        <fullName evidence="9">AP-2 complex subunit mu</fullName>
    </submittedName>
</protein>
<dbReference type="InterPro" id="IPR011012">
    <property type="entry name" value="Longin-like_dom_sf"/>
</dbReference>
<keyword evidence="3 6" id="KW-0813">Transport</keyword>
<comment type="caution">
    <text evidence="9">The sequence shown here is derived from an EMBL/GenBank/DDBJ whole genome shotgun (WGS) entry which is preliminary data.</text>
</comment>
<proteinExistence type="inferred from homology"/>
<dbReference type="Gene3D" id="3.30.450.60">
    <property type="match status" value="1"/>
</dbReference>
<dbReference type="PANTHER" id="PTHR10529">
    <property type="entry name" value="AP COMPLEX SUBUNIT MU"/>
    <property type="match status" value="1"/>
</dbReference>
<dbReference type="PRINTS" id="PR00314">
    <property type="entry name" value="CLATHRINADPT"/>
</dbReference>
<evidence type="ECO:0000256" key="4">
    <source>
        <dbReference type="ARBA" id="ARBA00022927"/>
    </source>
</evidence>
<dbReference type="SUPFAM" id="SSF64356">
    <property type="entry name" value="SNARE-like"/>
    <property type="match status" value="1"/>
</dbReference>
<comment type="subcellular location">
    <subcellularLocation>
        <location evidence="1">Endomembrane system</location>
    </subcellularLocation>
</comment>
<feature type="compositionally biased region" description="Low complexity" evidence="7">
    <location>
        <begin position="10"/>
        <end position="29"/>
    </location>
</feature>
<dbReference type="PIRSF" id="PIRSF005992">
    <property type="entry name" value="Clathrin_mu"/>
    <property type="match status" value="1"/>
</dbReference>
<dbReference type="SUPFAM" id="SSF49447">
    <property type="entry name" value="Second domain of Mu2 adaptin subunit (ap50) of ap2 adaptor"/>
    <property type="match status" value="1"/>
</dbReference>
<evidence type="ECO:0000256" key="6">
    <source>
        <dbReference type="PIRNR" id="PIRNR005992"/>
    </source>
</evidence>
<evidence type="ECO:0000313" key="10">
    <source>
        <dbReference type="Proteomes" id="UP001266305"/>
    </source>
</evidence>
<evidence type="ECO:0000259" key="8">
    <source>
        <dbReference type="PROSITE" id="PS51072"/>
    </source>
</evidence>
<dbReference type="PROSITE" id="PS51072">
    <property type="entry name" value="MHD"/>
    <property type="match status" value="1"/>
</dbReference>
<feature type="domain" description="MHD" evidence="8">
    <location>
        <begin position="133"/>
        <end position="317"/>
    </location>
</feature>
<evidence type="ECO:0000256" key="3">
    <source>
        <dbReference type="ARBA" id="ARBA00022448"/>
    </source>
</evidence>
<dbReference type="EMBL" id="JASSZA010000017">
    <property type="protein sequence ID" value="KAK2090644.1"/>
    <property type="molecule type" value="Genomic_DNA"/>
</dbReference>
<dbReference type="InterPro" id="IPR036168">
    <property type="entry name" value="AP2_Mu_C_sf"/>
</dbReference>
<dbReference type="InterPro" id="IPR001392">
    <property type="entry name" value="Clathrin_mu"/>
</dbReference>
<keyword evidence="4 6" id="KW-0653">Protein transport</keyword>
<dbReference type="InterPro" id="IPR028565">
    <property type="entry name" value="MHD"/>
</dbReference>
<keyword evidence="10" id="KW-1185">Reference proteome</keyword>
<sequence length="317" mass="35731">MLSLSGSRYAAPSPTLLTPASSTSSDPTSGWQQSPSRMSTLPWSLNKMCDVISAYFSKISQENIKKNFVLIYEPLDEILDFGYLQNSETVVLKTFITQQGIKNQHQTKEEQSPITNQVTGQISWWREGIKYRRNELFLDVLESVNLLLSPQGQIITEKQSKGTADETSKSGKQSIAIDDCTFHQCVRLSKFDSEHSISFILPDGAFELMRYHTTKNIILPFRVIPPSSKTEVRILISLNTSGVQVICMKGKTKYKASKNTIVWKIKLMAGMKESQISAEIELLPTNDKKKWAQPPISMNFEVPFASPGLNMCYLKVF</sequence>
<organism evidence="9 10">
    <name type="scientific">Saguinus oedipus</name>
    <name type="common">Cotton-top tamarin</name>
    <name type="synonym">Oedipomidas oedipus</name>
    <dbReference type="NCBI Taxonomy" id="9490"/>
    <lineage>
        <taxon>Eukaryota</taxon>
        <taxon>Metazoa</taxon>
        <taxon>Chordata</taxon>
        <taxon>Craniata</taxon>
        <taxon>Vertebrata</taxon>
        <taxon>Euteleostomi</taxon>
        <taxon>Mammalia</taxon>
        <taxon>Eutheria</taxon>
        <taxon>Euarchontoglires</taxon>
        <taxon>Primates</taxon>
        <taxon>Haplorrhini</taxon>
        <taxon>Platyrrhini</taxon>
        <taxon>Cebidae</taxon>
        <taxon>Callitrichinae</taxon>
        <taxon>Saguinus</taxon>
    </lineage>
</organism>
<dbReference type="InterPro" id="IPR050431">
    <property type="entry name" value="Adaptor_comp_med_subunit"/>
</dbReference>
<dbReference type="Proteomes" id="UP001266305">
    <property type="component" value="Unassembled WGS sequence"/>
</dbReference>
<gene>
    <name evidence="9" type="primary">AP2M1_4</name>
    <name evidence="9" type="ORF">P7K49_031901</name>
</gene>
<evidence type="ECO:0000256" key="7">
    <source>
        <dbReference type="SAM" id="MobiDB-lite"/>
    </source>
</evidence>
<reference evidence="9 10" key="1">
    <citation type="submission" date="2023-05" db="EMBL/GenBank/DDBJ databases">
        <title>B98-5 Cell Line De Novo Hybrid Assembly: An Optical Mapping Approach.</title>
        <authorList>
            <person name="Kananen K."/>
            <person name="Auerbach J.A."/>
            <person name="Kautto E."/>
            <person name="Blachly J.S."/>
        </authorList>
    </citation>
    <scope>NUCLEOTIDE SEQUENCE [LARGE SCALE GENOMIC DNA]</scope>
    <source>
        <strain evidence="9">B95-8</strain>
        <tissue evidence="9">Cell line</tissue>
    </source>
</reference>
<dbReference type="Gene3D" id="2.60.40.1170">
    <property type="entry name" value="Mu homology domain, subdomain B"/>
    <property type="match status" value="2"/>
</dbReference>
<feature type="region of interest" description="Disordered" evidence="7">
    <location>
        <begin position="1"/>
        <end position="35"/>
    </location>
</feature>
<evidence type="ECO:0000256" key="1">
    <source>
        <dbReference type="ARBA" id="ARBA00004308"/>
    </source>
</evidence>